<evidence type="ECO:0000256" key="3">
    <source>
        <dbReference type="ARBA" id="ARBA00022553"/>
    </source>
</evidence>
<accession>A0ABD2K4H5</accession>
<comment type="caution">
    <text evidence="8">The sequence shown here is derived from an EMBL/GenBank/DDBJ whole genome shotgun (WGS) entry which is preliminary data.</text>
</comment>
<evidence type="ECO:0000256" key="6">
    <source>
        <dbReference type="RuleBase" id="RU000686"/>
    </source>
</evidence>
<keyword evidence="3" id="KW-0597">Phosphoprotein</keyword>
<proteinExistence type="predicted"/>
<dbReference type="InterPro" id="IPR001084">
    <property type="entry name" value="MAP_tubulin-bd_rpt"/>
</dbReference>
<keyword evidence="9" id="KW-1185">Reference proteome</keyword>
<dbReference type="EMBL" id="JBICCN010000053">
    <property type="protein sequence ID" value="KAL3097796.1"/>
    <property type="molecule type" value="Genomic_DNA"/>
</dbReference>
<dbReference type="PROSITE" id="PS00229">
    <property type="entry name" value="TAU_MAP_1"/>
    <property type="match status" value="2"/>
</dbReference>
<gene>
    <name evidence="8" type="ORF">niasHS_000531</name>
</gene>
<feature type="compositionally biased region" description="Basic and acidic residues" evidence="7">
    <location>
        <begin position="494"/>
        <end position="505"/>
    </location>
</feature>
<organism evidence="8 9">
    <name type="scientific">Heterodera schachtii</name>
    <name type="common">Sugarbeet cyst nematode worm</name>
    <name type="synonym">Tylenchus schachtii</name>
    <dbReference type="NCBI Taxonomy" id="97005"/>
    <lineage>
        <taxon>Eukaryota</taxon>
        <taxon>Metazoa</taxon>
        <taxon>Ecdysozoa</taxon>
        <taxon>Nematoda</taxon>
        <taxon>Chromadorea</taxon>
        <taxon>Rhabditida</taxon>
        <taxon>Tylenchina</taxon>
        <taxon>Tylenchomorpha</taxon>
        <taxon>Tylenchoidea</taxon>
        <taxon>Heteroderidae</taxon>
        <taxon>Heteroderinae</taxon>
        <taxon>Heterodera</taxon>
    </lineage>
</organism>
<keyword evidence="5 6" id="KW-0206">Cytoskeleton</keyword>
<protein>
    <recommendedName>
        <fullName evidence="6">Microtubule-associated protein</fullName>
    </recommendedName>
</protein>
<keyword evidence="2 6" id="KW-0963">Cytoplasm</keyword>
<dbReference type="GO" id="GO:0005874">
    <property type="term" value="C:microtubule"/>
    <property type="evidence" value="ECO:0007669"/>
    <property type="project" value="UniProtKB-KW"/>
</dbReference>
<evidence type="ECO:0000256" key="7">
    <source>
        <dbReference type="SAM" id="MobiDB-lite"/>
    </source>
</evidence>
<dbReference type="AlphaFoldDB" id="A0ABD2K4H5"/>
<feature type="compositionally biased region" description="Low complexity" evidence="7">
    <location>
        <begin position="67"/>
        <end position="84"/>
    </location>
</feature>
<feature type="compositionally biased region" description="Polar residues" evidence="7">
    <location>
        <begin position="202"/>
        <end position="236"/>
    </location>
</feature>
<dbReference type="PANTHER" id="PTHR11501">
    <property type="entry name" value="MICROTUBULE-ASSOCIATED PROTEIN"/>
    <property type="match status" value="1"/>
</dbReference>
<keyword evidence="6" id="KW-0493">Microtubule</keyword>
<evidence type="ECO:0000256" key="1">
    <source>
        <dbReference type="ARBA" id="ARBA00004245"/>
    </source>
</evidence>
<reference evidence="8 9" key="1">
    <citation type="submission" date="2024-10" db="EMBL/GenBank/DDBJ databases">
        <authorList>
            <person name="Kim D."/>
        </authorList>
    </citation>
    <scope>NUCLEOTIDE SEQUENCE [LARGE SCALE GENOMIC DNA]</scope>
    <source>
        <strain evidence="8">Taebaek</strain>
    </source>
</reference>
<keyword evidence="4" id="KW-0677">Repeat</keyword>
<evidence type="ECO:0000313" key="9">
    <source>
        <dbReference type="Proteomes" id="UP001620645"/>
    </source>
</evidence>
<feature type="compositionally biased region" description="Basic and acidic residues" evidence="7">
    <location>
        <begin position="17"/>
        <end position="26"/>
    </location>
</feature>
<evidence type="ECO:0000256" key="2">
    <source>
        <dbReference type="ARBA" id="ARBA00022490"/>
    </source>
</evidence>
<dbReference type="Pfam" id="PF00418">
    <property type="entry name" value="Tubulin-binding"/>
    <property type="match status" value="3"/>
</dbReference>
<comment type="subcellular location">
    <subcellularLocation>
        <location evidence="1 6">Cytoplasm</location>
        <location evidence="1 6">Cytoskeleton</location>
    </subcellularLocation>
</comment>
<evidence type="ECO:0000313" key="8">
    <source>
        <dbReference type="EMBL" id="KAL3097796.1"/>
    </source>
</evidence>
<name>A0ABD2K4H5_HETSC</name>
<dbReference type="PROSITE" id="PS51491">
    <property type="entry name" value="TAU_MAP_2"/>
    <property type="match status" value="2"/>
</dbReference>
<sequence length="525" mass="57300">MSDNEDELTAIQRRRRLTEGTDEKSRFRPPLTPSNSLLLRSPPVIMITSPSLPNSREEHLAKQQVPSSNGNGTSSSASSSAGTTRVNHPPQPFPVPLQRRRSSCSSSVSSPLGSAAFHPRYSTPRLSITSLGSVAKTFRNIAAFIVPEEEGERERARDRLRKKAMMRGGSVATETQRRRGSGRVFEFFPGLKVAETEPKNKMISSTAVPRPLRSSNQQKQQPNALTKQNGAHQQKTPIKAREGSRNRNDALRAQKPNGHSPRTPSVPPVNKRYAHVKSKVGSITEYTPSPSQVKIFHESVRVSATPKVGSLQNASHVPAGGNVTIENRKLNFREAAKPRVEDKSEVPIPKSEKKIATQKLEWKAQPKVGSLDNVKHKPAGGNLKIFHESVRVKCESKVGSLDNIGHVPGGGNVKISDYARSVSGSGDGSRRDTFDSGRSSSSADLPKTKNVVLSPQRSPRPVEMILTPKELPPTDDDEQNDANRGHIGQAEVVEGEKRNGERATEEETPQGTKEAETGQLINFGD</sequence>
<dbReference type="Proteomes" id="UP001620645">
    <property type="component" value="Unassembled WGS sequence"/>
</dbReference>
<dbReference type="PANTHER" id="PTHR11501:SF18">
    <property type="entry name" value="MICROTUBULE-ASSOCIATED PROTEIN"/>
    <property type="match status" value="1"/>
</dbReference>
<dbReference type="InterPro" id="IPR027324">
    <property type="entry name" value="MAP2/MAP4/Tau"/>
</dbReference>
<evidence type="ECO:0000256" key="4">
    <source>
        <dbReference type="ARBA" id="ARBA00022737"/>
    </source>
</evidence>
<feature type="region of interest" description="Disordered" evidence="7">
    <location>
        <begin position="198"/>
        <end position="269"/>
    </location>
</feature>
<evidence type="ECO:0000256" key="5">
    <source>
        <dbReference type="ARBA" id="ARBA00023212"/>
    </source>
</evidence>
<feature type="compositionally biased region" description="Basic and acidic residues" evidence="7">
    <location>
        <begin position="239"/>
        <end position="252"/>
    </location>
</feature>
<feature type="region of interest" description="Disordered" evidence="7">
    <location>
        <begin position="403"/>
        <end position="525"/>
    </location>
</feature>
<feature type="region of interest" description="Disordered" evidence="7">
    <location>
        <begin position="1"/>
        <end position="119"/>
    </location>
</feature>